<keyword evidence="3" id="KW-1185">Reference proteome</keyword>
<accession>A0ABS0XYT5</accession>
<evidence type="ECO:0008006" key="4">
    <source>
        <dbReference type="Google" id="ProtNLM"/>
    </source>
</evidence>
<name>A0ABS0XYT5_9HYPH</name>
<keyword evidence="1" id="KW-1133">Transmembrane helix</keyword>
<evidence type="ECO:0000313" key="3">
    <source>
        <dbReference type="Proteomes" id="UP000620670"/>
    </source>
</evidence>
<dbReference type="RefSeq" id="WP_199047443.1">
    <property type="nucleotide sequence ID" value="NZ_JAELXT010000004.1"/>
</dbReference>
<organism evidence="2 3">
    <name type="scientific">Microvirga splendida</name>
    <dbReference type="NCBI Taxonomy" id="2795727"/>
    <lineage>
        <taxon>Bacteria</taxon>
        <taxon>Pseudomonadati</taxon>
        <taxon>Pseudomonadota</taxon>
        <taxon>Alphaproteobacteria</taxon>
        <taxon>Hyphomicrobiales</taxon>
        <taxon>Methylobacteriaceae</taxon>
        <taxon>Microvirga</taxon>
    </lineage>
</organism>
<keyword evidence="1" id="KW-0472">Membrane</keyword>
<keyword evidence="1" id="KW-0812">Transmembrane</keyword>
<sequence>MPNTSIATGSFQSRSEANQAIQRLVSAGFARNSIELHRHDDDEGYDLEIHTRQENVRRAERLIHDASRPVYAMRQTASGVVQTAKSYPFVLLGAGILAGFLIYSLIPKESDSEGHAHPRKRRRR</sequence>
<gene>
    <name evidence="2" type="ORF">JAO75_05720</name>
</gene>
<evidence type="ECO:0000313" key="2">
    <source>
        <dbReference type="EMBL" id="MBJ6124905.1"/>
    </source>
</evidence>
<protein>
    <recommendedName>
        <fullName evidence="4">SPOR domain-containing protein</fullName>
    </recommendedName>
</protein>
<reference evidence="3" key="1">
    <citation type="submission" date="2020-12" db="EMBL/GenBank/DDBJ databases">
        <title>Hymenobacter sp.</title>
        <authorList>
            <person name="Kim M.K."/>
        </authorList>
    </citation>
    <scope>NUCLEOTIDE SEQUENCE [LARGE SCALE GENOMIC DNA]</scope>
    <source>
        <strain evidence="3">BT325</strain>
    </source>
</reference>
<proteinExistence type="predicted"/>
<comment type="caution">
    <text evidence="2">The sequence shown here is derived from an EMBL/GenBank/DDBJ whole genome shotgun (WGS) entry which is preliminary data.</text>
</comment>
<feature type="transmembrane region" description="Helical" evidence="1">
    <location>
        <begin position="87"/>
        <end position="106"/>
    </location>
</feature>
<dbReference type="Proteomes" id="UP000620670">
    <property type="component" value="Unassembled WGS sequence"/>
</dbReference>
<dbReference type="EMBL" id="JAELXT010000004">
    <property type="protein sequence ID" value="MBJ6124905.1"/>
    <property type="molecule type" value="Genomic_DNA"/>
</dbReference>
<evidence type="ECO:0000256" key="1">
    <source>
        <dbReference type="SAM" id="Phobius"/>
    </source>
</evidence>